<feature type="domain" description="Sulfatase N-terminal" evidence="5">
    <location>
        <begin position="16"/>
        <end position="377"/>
    </location>
</feature>
<dbReference type="Pfam" id="PF00884">
    <property type="entry name" value="Sulfatase"/>
    <property type="match status" value="1"/>
</dbReference>
<keyword evidence="2" id="KW-0479">Metal-binding</keyword>
<dbReference type="PANTHER" id="PTHR45953:SF1">
    <property type="entry name" value="IDURONATE 2-SULFATASE"/>
    <property type="match status" value="1"/>
</dbReference>
<proteinExistence type="inferred from homology"/>
<dbReference type="PROSITE" id="PS00523">
    <property type="entry name" value="SULFATASE_1"/>
    <property type="match status" value="1"/>
</dbReference>
<evidence type="ECO:0000256" key="2">
    <source>
        <dbReference type="ARBA" id="ARBA00022723"/>
    </source>
</evidence>
<name>A0ABW2SN32_9ACTO</name>
<dbReference type="RefSeq" id="WP_380973543.1">
    <property type="nucleotide sequence ID" value="NZ_JBHTEF010000001.1"/>
</dbReference>
<evidence type="ECO:0000256" key="3">
    <source>
        <dbReference type="ARBA" id="ARBA00022801"/>
    </source>
</evidence>
<reference evidence="7" key="1">
    <citation type="journal article" date="2019" name="Int. J. Syst. Evol. Microbiol.">
        <title>The Global Catalogue of Microorganisms (GCM) 10K type strain sequencing project: providing services to taxonomists for standard genome sequencing and annotation.</title>
        <authorList>
            <consortium name="The Broad Institute Genomics Platform"/>
            <consortium name="The Broad Institute Genome Sequencing Center for Infectious Disease"/>
            <person name="Wu L."/>
            <person name="Ma J."/>
        </authorList>
    </citation>
    <scope>NUCLEOTIDE SEQUENCE [LARGE SCALE GENOMIC DNA]</scope>
    <source>
        <strain evidence="7">CCUG 56698</strain>
    </source>
</reference>
<dbReference type="Proteomes" id="UP001596527">
    <property type="component" value="Unassembled WGS sequence"/>
</dbReference>
<comment type="similarity">
    <text evidence="1">Belongs to the sulfatase family.</text>
</comment>
<sequence>MPATGADAVAPDKKMNILMLMTDQHRADTLGCYGNPICQTPTIDSIAENGTRFSQWYTPTAICTPARASLFTGYAPFRHKLLANQERNVGYIEDLPADQWTFTQELRDNGWNCGLVGKWHAGTVRTANDFGMDGLNYPGWHNAIDHPDYLKYLEDNGFPPYEITDRYRGTFPNGETGNLLAARLQQPVEATFEHYLANKTIEMMEKYAADRKTTGQPFFLLASYSGPHLPYVIPDEYFDMYDPADIRLPASVAEDFSDKPAIQRNYSQHWAFDTMSEEQDRKLIAIYWGYVTMVDMEFGRIMDAMRRLGLADETAVVFSSDHGEFTGSHRLHDKGPAMYDDIYHTGGIIHVPGCAPQVRDEFVTLLDLPATFLDLAGLDPSPAVDSRSLMPIARGEDVEWDPYVLAEFHGHHFPVAQRMLRGRKYKLVVNPESRNEFYDLEADPNELQNRYEDPLLRRPRNEMLHILYTRLRDRGDNFYHWMSSMYEVGDLDYDPTMSGLDESTYHHDEDGAQLGAGDEPGAF</sequence>
<evidence type="ECO:0000313" key="7">
    <source>
        <dbReference type="Proteomes" id="UP001596527"/>
    </source>
</evidence>
<feature type="region of interest" description="Disordered" evidence="4">
    <location>
        <begin position="500"/>
        <end position="523"/>
    </location>
</feature>
<dbReference type="SUPFAM" id="SSF53649">
    <property type="entry name" value="Alkaline phosphatase-like"/>
    <property type="match status" value="1"/>
</dbReference>
<dbReference type="InterPro" id="IPR017850">
    <property type="entry name" value="Alkaline_phosphatase_core_sf"/>
</dbReference>
<organism evidence="6 7">
    <name type="scientific">Schaalia naturae</name>
    <dbReference type="NCBI Taxonomy" id="635203"/>
    <lineage>
        <taxon>Bacteria</taxon>
        <taxon>Bacillati</taxon>
        <taxon>Actinomycetota</taxon>
        <taxon>Actinomycetes</taxon>
        <taxon>Actinomycetales</taxon>
        <taxon>Actinomycetaceae</taxon>
        <taxon>Schaalia</taxon>
    </lineage>
</organism>
<evidence type="ECO:0000256" key="4">
    <source>
        <dbReference type="SAM" id="MobiDB-lite"/>
    </source>
</evidence>
<evidence type="ECO:0000256" key="1">
    <source>
        <dbReference type="ARBA" id="ARBA00008779"/>
    </source>
</evidence>
<dbReference type="InterPro" id="IPR024607">
    <property type="entry name" value="Sulfatase_CS"/>
</dbReference>
<keyword evidence="7" id="KW-1185">Reference proteome</keyword>
<dbReference type="EMBL" id="JBHTEF010000001">
    <property type="protein sequence ID" value="MFC7580916.1"/>
    <property type="molecule type" value="Genomic_DNA"/>
</dbReference>
<dbReference type="InterPro" id="IPR000917">
    <property type="entry name" value="Sulfatase_N"/>
</dbReference>
<protein>
    <submittedName>
        <fullName evidence="6">Sulfatase-like hydrolase/transferase</fullName>
    </submittedName>
</protein>
<evidence type="ECO:0000259" key="5">
    <source>
        <dbReference type="Pfam" id="PF00884"/>
    </source>
</evidence>
<keyword evidence="3" id="KW-0378">Hydrolase</keyword>
<comment type="caution">
    <text evidence="6">The sequence shown here is derived from an EMBL/GenBank/DDBJ whole genome shotgun (WGS) entry which is preliminary data.</text>
</comment>
<dbReference type="Gene3D" id="3.40.720.10">
    <property type="entry name" value="Alkaline Phosphatase, subunit A"/>
    <property type="match status" value="1"/>
</dbReference>
<accession>A0ABW2SN32</accession>
<evidence type="ECO:0000313" key="6">
    <source>
        <dbReference type="EMBL" id="MFC7580916.1"/>
    </source>
</evidence>
<gene>
    <name evidence="6" type="ORF">ACFQWG_06860</name>
</gene>
<dbReference type="CDD" id="cd16033">
    <property type="entry name" value="sulfatase_like"/>
    <property type="match status" value="1"/>
</dbReference>
<dbReference type="PANTHER" id="PTHR45953">
    <property type="entry name" value="IDURONATE 2-SULFATASE"/>
    <property type="match status" value="1"/>
</dbReference>